<sequence>MKSRTWGIVELITTKCLSPEMLREKLAGVEIAKNVVQVLEEPHNMDRTLDFIRTVFYRFTEDLDHPKMAVLLQKLLKDQIQDLDIAGPLDSWLKESLEKLVDKYHPELGNIVRSSLGRLDDHGMMQQIKDKVGDDLQYIRLNGAVVGGLVGIVIAVLRWLLL</sequence>
<keyword evidence="3" id="KW-1185">Reference proteome</keyword>
<gene>
    <name evidence="2" type="ORF">ACFPFU_17720</name>
</gene>
<feature type="transmembrane region" description="Helical" evidence="1">
    <location>
        <begin position="141"/>
        <end position="161"/>
    </location>
</feature>
<comment type="caution">
    <text evidence="2">The sequence shown here is derived from an EMBL/GenBank/DDBJ whole genome shotgun (WGS) entry which is preliminary data.</text>
</comment>
<evidence type="ECO:0000256" key="1">
    <source>
        <dbReference type="SAM" id="Phobius"/>
    </source>
</evidence>
<dbReference type="RefSeq" id="WP_377066505.1">
    <property type="nucleotide sequence ID" value="NZ_JBHSJJ010000011.1"/>
</dbReference>
<dbReference type="PANTHER" id="PTHR38442">
    <property type="entry name" value="INNER MEMBRANE PROTEIN-RELATED"/>
    <property type="match status" value="1"/>
</dbReference>
<dbReference type="PANTHER" id="PTHR38442:SF1">
    <property type="entry name" value="INNER MEMBRANE PROTEIN"/>
    <property type="match status" value="1"/>
</dbReference>
<dbReference type="InterPro" id="IPR007383">
    <property type="entry name" value="DUF445"/>
</dbReference>
<keyword evidence="1" id="KW-0812">Transmembrane</keyword>
<name>A0ABV9T5Y6_9BACT</name>
<dbReference type="EMBL" id="JBHSJJ010000011">
    <property type="protein sequence ID" value="MFC4873545.1"/>
    <property type="molecule type" value="Genomic_DNA"/>
</dbReference>
<protein>
    <submittedName>
        <fullName evidence="2">DUF445 family protein</fullName>
    </submittedName>
</protein>
<evidence type="ECO:0000313" key="3">
    <source>
        <dbReference type="Proteomes" id="UP001595818"/>
    </source>
</evidence>
<accession>A0ABV9T5Y6</accession>
<organism evidence="2 3">
    <name type="scientific">Negadavirga shengliensis</name>
    <dbReference type="NCBI Taxonomy" id="1389218"/>
    <lineage>
        <taxon>Bacteria</taxon>
        <taxon>Pseudomonadati</taxon>
        <taxon>Bacteroidota</taxon>
        <taxon>Cytophagia</taxon>
        <taxon>Cytophagales</taxon>
        <taxon>Cyclobacteriaceae</taxon>
        <taxon>Negadavirga</taxon>
    </lineage>
</organism>
<dbReference type="Pfam" id="PF04286">
    <property type="entry name" value="DUF445"/>
    <property type="match status" value="1"/>
</dbReference>
<reference evidence="3" key="1">
    <citation type="journal article" date="2019" name="Int. J. Syst. Evol. Microbiol.">
        <title>The Global Catalogue of Microorganisms (GCM) 10K type strain sequencing project: providing services to taxonomists for standard genome sequencing and annotation.</title>
        <authorList>
            <consortium name="The Broad Institute Genomics Platform"/>
            <consortium name="The Broad Institute Genome Sequencing Center for Infectious Disease"/>
            <person name="Wu L."/>
            <person name="Ma J."/>
        </authorList>
    </citation>
    <scope>NUCLEOTIDE SEQUENCE [LARGE SCALE GENOMIC DNA]</scope>
    <source>
        <strain evidence="3">CGMCC 4.7466</strain>
    </source>
</reference>
<keyword evidence="1" id="KW-0472">Membrane</keyword>
<dbReference type="Proteomes" id="UP001595818">
    <property type="component" value="Unassembled WGS sequence"/>
</dbReference>
<proteinExistence type="predicted"/>
<keyword evidence="1" id="KW-1133">Transmembrane helix</keyword>
<evidence type="ECO:0000313" key="2">
    <source>
        <dbReference type="EMBL" id="MFC4873545.1"/>
    </source>
</evidence>